<proteinExistence type="predicted"/>
<dbReference type="EMBL" id="JBHSIU010000066">
    <property type="protein sequence ID" value="MFC5004999.1"/>
    <property type="molecule type" value="Genomic_DNA"/>
</dbReference>
<organism evidence="1 2">
    <name type="scientific">Dactylosporangium cerinum</name>
    <dbReference type="NCBI Taxonomy" id="1434730"/>
    <lineage>
        <taxon>Bacteria</taxon>
        <taxon>Bacillati</taxon>
        <taxon>Actinomycetota</taxon>
        <taxon>Actinomycetes</taxon>
        <taxon>Micromonosporales</taxon>
        <taxon>Micromonosporaceae</taxon>
        <taxon>Dactylosporangium</taxon>
    </lineage>
</organism>
<dbReference type="RefSeq" id="WP_380125397.1">
    <property type="nucleotide sequence ID" value="NZ_JBHSIU010000066.1"/>
</dbReference>
<dbReference type="Proteomes" id="UP001595912">
    <property type="component" value="Unassembled WGS sequence"/>
</dbReference>
<gene>
    <name evidence="1" type="ORF">ACFPIJ_45115</name>
</gene>
<evidence type="ECO:0000313" key="2">
    <source>
        <dbReference type="Proteomes" id="UP001595912"/>
    </source>
</evidence>
<accession>A0ABV9W9H5</accession>
<name>A0ABV9W9H5_9ACTN</name>
<keyword evidence="2" id="KW-1185">Reference proteome</keyword>
<reference evidence="2" key="1">
    <citation type="journal article" date="2019" name="Int. J. Syst. Evol. Microbiol.">
        <title>The Global Catalogue of Microorganisms (GCM) 10K type strain sequencing project: providing services to taxonomists for standard genome sequencing and annotation.</title>
        <authorList>
            <consortium name="The Broad Institute Genomics Platform"/>
            <consortium name="The Broad Institute Genome Sequencing Center for Infectious Disease"/>
            <person name="Wu L."/>
            <person name="Ma J."/>
        </authorList>
    </citation>
    <scope>NUCLEOTIDE SEQUENCE [LARGE SCALE GENOMIC DNA]</scope>
    <source>
        <strain evidence="2">CGMCC 4.7152</strain>
    </source>
</reference>
<comment type="caution">
    <text evidence="1">The sequence shown here is derived from an EMBL/GenBank/DDBJ whole genome shotgun (WGS) entry which is preliminary data.</text>
</comment>
<sequence>MGALGLHIGLSAAPAAGDELLREVWDVLADRMSRLADTPASEEILAYYLAFQASDGFADGTWSASGTSLMFSFSDAAGLCPVEMYACQHWATLTLLDRWTDVTALAAKHGTTLTGAPAAGAEQALRDRLTGRADRVFFHHFTDPDHERLGHATATLAPADDHELRFYALDEAVRPLSQTGDDRSRLTELITTGTCACDICQNLRYFRDLPRARHQFE</sequence>
<protein>
    <submittedName>
        <fullName evidence="1">Uncharacterized protein</fullName>
    </submittedName>
</protein>
<evidence type="ECO:0000313" key="1">
    <source>
        <dbReference type="EMBL" id="MFC5004999.1"/>
    </source>
</evidence>